<evidence type="ECO:0000256" key="1">
    <source>
        <dbReference type="SAM" id="MobiDB-lite"/>
    </source>
</evidence>
<feature type="compositionally biased region" description="Basic and acidic residues" evidence="1">
    <location>
        <begin position="1"/>
        <end position="14"/>
    </location>
</feature>
<dbReference type="AlphaFoldDB" id="G3I826"/>
<name>G3I826_CRIGR</name>
<feature type="region of interest" description="Disordered" evidence="1">
    <location>
        <begin position="1"/>
        <end position="42"/>
    </location>
</feature>
<dbReference type="InParanoid" id="G3I826"/>
<organism evidence="2 3">
    <name type="scientific">Cricetulus griseus</name>
    <name type="common">Chinese hamster</name>
    <name type="synonym">Cricetulus barabensis griseus</name>
    <dbReference type="NCBI Taxonomy" id="10029"/>
    <lineage>
        <taxon>Eukaryota</taxon>
        <taxon>Metazoa</taxon>
        <taxon>Chordata</taxon>
        <taxon>Craniata</taxon>
        <taxon>Vertebrata</taxon>
        <taxon>Euteleostomi</taxon>
        <taxon>Mammalia</taxon>
        <taxon>Eutheria</taxon>
        <taxon>Euarchontoglires</taxon>
        <taxon>Glires</taxon>
        <taxon>Rodentia</taxon>
        <taxon>Myomorpha</taxon>
        <taxon>Muroidea</taxon>
        <taxon>Cricetidae</taxon>
        <taxon>Cricetinae</taxon>
        <taxon>Cricetulus</taxon>
    </lineage>
</organism>
<evidence type="ECO:0000313" key="2">
    <source>
        <dbReference type="EMBL" id="EGV99378.1"/>
    </source>
</evidence>
<dbReference type="EMBL" id="JH001479">
    <property type="protein sequence ID" value="EGV99378.1"/>
    <property type="molecule type" value="Genomic_DNA"/>
</dbReference>
<dbReference type="Proteomes" id="UP000001075">
    <property type="component" value="Unassembled WGS sequence"/>
</dbReference>
<proteinExistence type="predicted"/>
<dbReference type="GlyGen" id="G3I826">
    <property type="glycosylation" value="1 site"/>
</dbReference>
<evidence type="ECO:0000313" key="3">
    <source>
        <dbReference type="Proteomes" id="UP000001075"/>
    </source>
</evidence>
<protein>
    <submittedName>
        <fullName evidence="2">Uncharacterized protein</fullName>
    </submittedName>
</protein>
<sequence>MKEQIRNTDTRELPVHPLRPSPVPRWPLSDTRTPEHRPERRFRLRPEVVSRASGSPAFVAAAALDAMKGRRWEVRVAVAQSCKRSIRVAWVGALWELPNCAALAEAAGSRPPTPAAAFRT</sequence>
<accession>G3I826</accession>
<reference evidence="3" key="1">
    <citation type="journal article" date="2011" name="Nat. Biotechnol.">
        <title>The genomic sequence of the Chinese hamster ovary (CHO)-K1 cell line.</title>
        <authorList>
            <person name="Xu X."/>
            <person name="Nagarajan H."/>
            <person name="Lewis N.E."/>
            <person name="Pan S."/>
            <person name="Cai Z."/>
            <person name="Liu X."/>
            <person name="Chen W."/>
            <person name="Xie M."/>
            <person name="Wang W."/>
            <person name="Hammond S."/>
            <person name="Andersen M.R."/>
            <person name="Neff N."/>
            <person name="Passarelli B."/>
            <person name="Koh W."/>
            <person name="Fan H.C."/>
            <person name="Wang J."/>
            <person name="Gui Y."/>
            <person name="Lee K.H."/>
            <person name="Betenbaugh M.J."/>
            <person name="Quake S.R."/>
            <person name="Famili I."/>
            <person name="Palsson B.O."/>
            <person name="Wang J."/>
        </authorList>
    </citation>
    <scope>NUCLEOTIDE SEQUENCE [LARGE SCALE GENOMIC DNA]</scope>
    <source>
        <strain evidence="3">CHO K1 cell line</strain>
    </source>
</reference>
<gene>
    <name evidence="2" type="ORF">I79_019683</name>
</gene>